<evidence type="ECO:0000313" key="1">
    <source>
        <dbReference type="EMBL" id="UYQ65749.1"/>
    </source>
</evidence>
<dbReference type="EMBL" id="CP107567">
    <property type="protein sequence ID" value="UYQ65749.1"/>
    <property type="molecule type" value="Genomic_DNA"/>
</dbReference>
<evidence type="ECO:0000313" key="2">
    <source>
        <dbReference type="Proteomes" id="UP001163878"/>
    </source>
</evidence>
<keyword evidence="2" id="KW-1185">Reference proteome</keyword>
<dbReference type="Proteomes" id="UP001163878">
    <property type="component" value="Chromosome"/>
</dbReference>
<protein>
    <submittedName>
        <fullName evidence="1">Uncharacterized protein</fullName>
    </submittedName>
</protein>
<gene>
    <name evidence="1" type="ORF">OGH68_32710</name>
</gene>
<sequence length="80" mass="8829">MDEDELIDAVGRRAGDRELPPRASSADVTAFEAVVGHRMPQLLRRLCLEVANGGFGPWEVLSLTDTDDWFGDFLGASRRP</sequence>
<dbReference type="RefSeq" id="WP_264249023.1">
    <property type="nucleotide sequence ID" value="NZ_CP107567.1"/>
</dbReference>
<name>A0ABY6IIL5_STRPE</name>
<reference evidence="1" key="1">
    <citation type="submission" date="2022-10" db="EMBL/GenBank/DDBJ databases">
        <title>Cytochrome P450 Catalyzes Benzene Ring Formation in the Biosynthesis of Trialkyl-Substituted Aromatic Polyketides.</title>
        <authorList>
            <person name="Zhao E."/>
            <person name="Ge H."/>
        </authorList>
    </citation>
    <scope>NUCLEOTIDE SEQUENCE</scope>
    <source>
        <strain evidence="1">NA0869</strain>
    </source>
</reference>
<organism evidence="1 2">
    <name type="scientific">Streptomyces peucetius</name>
    <dbReference type="NCBI Taxonomy" id="1950"/>
    <lineage>
        <taxon>Bacteria</taxon>
        <taxon>Bacillati</taxon>
        <taxon>Actinomycetota</taxon>
        <taxon>Actinomycetes</taxon>
        <taxon>Kitasatosporales</taxon>
        <taxon>Streptomycetaceae</taxon>
        <taxon>Streptomyces</taxon>
    </lineage>
</organism>
<accession>A0ABY6IIL5</accession>
<proteinExistence type="predicted"/>